<name>A0A1H2YUP0_9RHOB</name>
<evidence type="ECO:0000313" key="5">
    <source>
        <dbReference type="Proteomes" id="UP000183076"/>
    </source>
</evidence>
<reference evidence="5" key="1">
    <citation type="submission" date="2016-10" db="EMBL/GenBank/DDBJ databases">
        <authorList>
            <person name="Varghese N."/>
            <person name="Submissions S."/>
        </authorList>
    </citation>
    <scope>NUCLEOTIDE SEQUENCE [LARGE SCALE GENOMIC DNA]</scope>
    <source>
        <strain evidence="5">DSM 10014</strain>
    </source>
</reference>
<dbReference type="Proteomes" id="UP000183076">
    <property type="component" value="Unassembled WGS sequence"/>
</dbReference>
<keyword evidence="2" id="KW-0732">Signal</keyword>
<proteinExistence type="predicted"/>
<dbReference type="InterPro" id="IPR050330">
    <property type="entry name" value="Bact_OuterMem_StrucFunc"/>
</dbReference>
<dbReference type="InterPro" id="IPR006665">
    <property type="entry name" value="OmpA-like"/>
</dbReference>
<keyword evidence="1" id="KW-0472">Membrane</keyword>
<dbReference type="GO" id="GO:0016020">
    <property type="term" value="C:membrane"/>
    <property type="evidence" value="ECO:0007669"/>
    <property type="project" value="UniProtKB-UniRule"/>
</dbReference>
<accession>A0A1H2YUP0</accession>
<evidence type="ECO:0000256" key="1">
    <source>
        <dbReference type="PROSITE-ProRule" id="PRU00473"/>
    </source>
</evidence>
<sequence>MIIWRAGLIWLLLAGTAHALDLSLPAAARQTVTRDTDPDSYLAPTSAFEDGGFASVKIEGSIARSAWRLDAPGLSPLQIMRPLRTQLEDAGYRIVLDCSAEVCGGFDFRFAIETLPAPNMYVDLRQYQFVTAVKGSLQSPNAVVTLLVSTTDTSAYLQIVEADAQGQASSPSVPEVAEDTQTLAPDAPAQSQSEMAAALQNTGHVVLAALDFGSGTAALGQGEFDALVNLAAVLKDQPDLRIVLVGHTDSVGGLQNNIALSRSRAAAVRRRLITAHGIAGDRIEAQGMGYLSPIASNQTKAGRDANRRVEAVLLPAP</sequence>
<dbReference type="RefSeq" id="WP_074636142.1">
    <property type="nucleotide sequence ID" value="NZ_CP160849.1"/>
</dbReference>
<feature type="chain" id="PRO_5010158225" evidence="2">
    <location>
        <begin position="20"/>
        <end position="317"/>
    </location>
</feature>
<dbReference type="PROSITE" id="PS51123">
    <property type="entry name" value="OMPA_2"/>
    <property type="match status" value="1"/>
</dbReference>
<protein>
    <submittedName>
        <fullName evidence="4">OmpA-OmpF porin, OOP family</fullName>
    </submittedName>
</protein>
<dbReference type="STRING" id="60137.SAMN04488041_104378"/>
<dbReference type="PANTHER" id="PTHR30329">
    <property type="entry name" value="STATOR ELEMENT OF FLAGELLAR MOTOR COMPLEX"/>
    <property type="match status" value="1"/>
</dbReference>
<evidence type="ECO:0000313" key="4">
    <source>
        <dbReference type="EMBL" id="SDX08448.1"/>
    </source>
</evidence>
<dbReference type="CDD" id="cd07185">
    <property type="entry name" value="OmpA_C-like"/>
    <property type="match status" value="1"/>
</dbReference>
<evidence type="ECO:0000256" key="2">
    <source>
        <dbReference type="SAM" id="SignalP"/>
    </source>
</evidence>
<dbReference type="Pfam" id="PF00691">
    <property type="entry name" value="OmpA"/>
    <property type="match status" value="1"/>
</dbReference>
<dbReference type="SUPFAM" id="SSF103088">
    <property type="entry name" value="OmpA-like"/>
    <property type="match status" value="1"/>
</dbReference>
<organism evidence="4 5">
    <name type="scientific">Sulfitobacter pontiacus</name>
    <dbReference type="NCBI Taxonomy" id="60137"/>
    <lineage>
        <taxon>Bacteria</taxon>
        <taxon>Pseudomonadati</taxon>
        <taxon>Pseudomonadota</taxon>
        <taxon>Alphaproteobacteria</taxon>
        <taxon>Rhodobacterales</taxon>
        <taxon>Roseobacteraceae</taxon>
        <taxon>Sulfitobacter</taxon>
    </lineage>
</organism>
<dbReference type="AlphaFoldDB" id="A0A1H2YUP0"/>
<dbReference type="Gene3D" id="3.30.1330.60">
    <property type="entry name" value="OmpA-like domain"/>
    <property type="match status" value="1"/>
</dbReference>
<gene>
    <name evidence="4" type="ORF">SAMN04488041_104378</name>
</gene>
<dbReference type="EMBL" id="FNNB01000004">
    <property type="protein sequence ID" value="SDX08448.1"/>
    <property type="molecule type" value="Genomic_DNA"/>
</dbReference>
<dbReference type="GeneID" id="94020746"/>
<dbReference type="InterPro" id="IPR036737">
    <property type="entry name" value="OmpA-like_sf"/>
</dbReference>
<feature type="domain" description="OmpA-like" evidence="3">
    <location>
        <begin position="199"/>
        <end position="317"/>
    </location>
</feature>
<evidence type="ECO:0000259" key="3">
    <source>
        <dbReference type="PROSITE" id="PS51123"/>
    </source>
</evidence>
<dbReference type="PANTHER" id="PTHR30329:SF21">
    <property type="entry name" value="LIPOPROTEIN YIAD-RELATED"/>
    <property type="match status" value="1"/>
</dbReference>
<feature type="signal peptide" evidence="2">
    <location>
        <begin position="1"/>
        <end position="19"/>
    </location>
</feature>